<keyword evidence="5" id="KW-1185">Reference proteome</keyword>
<organism evidence="2 4">
    <name type="scientific">Cannabis sativa</name>
    <name type="common">Hemp</name>
    <name type="synonym">Marijuana</name>
    <dbReference type="NCBI Taxonomy" id="3483"/>
    <lineage>
        <taxon>Eukaryota</taxon>
        <taxon>Viridiplantae</taxon>
        <taxon>Streptophyta</taxon>
        <taxon>Embryophyta</taxon>
        <taxon>Tracheophyta</taxon>
        <taxon>Spermatophyta</taxon>
        <taxon>Magnoliopsida</taxon>
        <taxon>eudicotyledons</taxon>
        <taxon>Gunneridae</taxon>
        <taxon>Pentapetalae</taxon>
        <taxon>rosids</taxon>
        <taxon>fabids</taxon>
        <taxon>Rosales</taxon>
        <taxon>Cannabaceae</taxon>
        <taxon>Cannabis</taxon>
    </lineage>
</organism>
<dbReference type="PANTHER" id="PTHR33116:SF78">
    <property type="entry name" value="OS12G0587133 PROTEIN"/>
    <property type="match status" value="1"/>
</dbReference>
<comment type="caution">
    <text evidence="2">The sequence shown here is derived from an EMBL/GenBank/DDBJ whole genome shotgun (WGS) entry which is preliminary data.</text>
</comment>
<dbReference type="Proteomes" id="UP000583929">
    <property type="component" value="Unassembled WGS sequence"/>
</dbReference>
<dbReference type="EMBL" id="JAATIQ010000049">
    <property type="protein sequence ID" value="KAF4393207.1"/>
    <property type="molecule type" value="Genomic_DNA"/>
</dbReference>
<dbReference type="PANTHER" id="PTHR33116">
    <property type="entry name" value="REVERSE TRANSCRIPTASE ZINC-BINDING DOMAIN-CONTAINING PROTEIN-RELATED-RELATED"/>
    <property type="match status" value="1"/>
</dbReference>
<dbReference type="Proteomes" id="UP000525078">
    <property type="component" value="Unassembled WGS sequence"/>
</dbReference>
<name>A0A7J6GCL0_CANSA</name>
<feature type="domain" description="Reverse transcriptase zinc-binding" evidence="1">
    <location>
        <begin position="89"/>
        <end position="157"/>
    </location>
</feature>
<protein>
    <recommendedName>
        <fullName evidence="1">Reverse transcriptase zinc-binding domain-containing protein</fullName>
    </recommendedName>
</protein>
<evidence type="ECO:0000313" key="3">
    <source>
        <dbReference type="EMBL" id="KAF4393207.1"/>
    </source>
</evidence>
<dbReference type="EMBL" id="JAATIP010000064">
    <property type="protein sequence ID" value="KAF4380664.1"/>
    <property type="molecule type" value="Genomic_DNA"/>
</dbReference>
<evidence type="ECO:0000313" key="2">
    <source>
        <dbReference type="EMBL" id="KAF4380664.1"/>
    </source>
</evidence>
<dbReference type="Pfam" id="PF13966">
    <property type="entry name" value="zf-RVT"/>
    <property type="match status" value="1"/>
</dbReference>
<reference evidence="4 5" key="1">
    <citation type="journal article" date="2020" name="bioRxiv">
        <title>Sequence and annotation of 42 cannabis genomes reveals extensive copy number variation in cannabinoid synthesis and pathogen resistance genes.</title>
        <authorList>
            <person name="Mckernan K.J."/>
            <person name="Helbert Y."/>
            <person name="Kane L.T."/>
            <person name="Ebling H."/>
            <person name="Zhang L."/>
            <person name="Liu B."/>
            <person name="Eaton Z."/>
            <person name="Mclaughlin S."/>
            <person name="Kingan S."/>
            <person name="Baybayan P."/>
            <person name="Concepcion G."/>
            <person name="Jordan M."/>
            <person name="Riva A."/>
            <person name="Barbazuk W."/>
            <person name="Harkins T."/>
        </authorList>
    </citation>
    <scope>NUCLEOTIDE SEQUENCE [LARGE SCALE GENOMIC DNA]</scope>
    <source>
        <strain evidence="4 5">cv. Jamaican Lion 4</strain>
        <strain evidence="3">Father</strain>
        <strain evidence="2">Mother</strain>
        <tissue evidence="2">Leaf</tissue>
    </source>
</reference>
<evidence type="ECO:0000259" key="1">
    <source>
        <dbReference type="Pfam" id="PF13966"/>
    </source>
</evidence>
<evidence type="ECO:0000313" key="5">
    <source>
        <dbReference type="Proteomes" id="UP000583929"/>
    </source>
</evidence>
<gene>
    <name evidence="2" type="ORF">F8388_017018</name>
    <name evidence="3" type="ORF">G4B88_001941</name>
</gene>
<evidence type="ECO:0000313" key="4">
    <source>
        <dbReference type="Proteomes" id="UP000525078"/>
    </source>
</evidence>
<proteinExistence type="predicted"/>
<accession>A0A7J6GCL0</accession>
<dbReference type="AlphaFoldDB" id="A0A7J6GCL0"/>
<dbReference type="InterPro" id="IPR026960">
    <property type="entry name" value="RVT-Znf"/>
</dbReference>
<sequence>MVKKAFLLFSEATGLVANKAKSSVFFGGISSVVKQRLLEVLEMEEVYLRGVSFWTVDFKLDASWYFKKILRLRSTINESLIMAAELRVQRVDYARNIWDRLILPKHRFIGWQIVNDQLLTRDNISKIMSIPSDSCPVCCMEKESHHHLFINCYYTRSVISEVTTWSGDFSWPSNIRDWFSRSSNSFQGKVLNSIVLATLYNVWLNRNCCIFDMKCKTVRAMSKEIKFCVKTRCLMGCNRGKGKLDNHILNVAVRAGCAAACCGWSVFVSFADWRSAGQGEPARKKKVGWGRRNTWSG</sequence>